<name>A0A7J7INK6_9RHOD</name>
<keyword evidence="2" id="KW-0067">ATP-binding</keyword>
<gene>
    <name evidence="4" type="ORF">F1559_004661</name>
</gene>
<dbReference type="PANTHER" id="PTHR43272">
    <property type="entry name" value="LONG-CHAIN-FATTY-ACID--COA LIGASE"/>
    <property type="match status" value="1"/>
</dbReference>
<evidence type="ECO:0000256" key="2">
    <source>
        <dbReference type="ARBA" id="ARBA00022840"/>
    </source>
</evidence>
<protein>
    <recommendedName>
        <fullName evidence="3">AMP-dependent synthetase/ligase domain-containing protein</fullName>
    </recommendedName>
</protein>
<reference evidence="4 5" key="1">
    <citation type="journal article" date="2020" name="J. Phycol.">
        <title>Comparative genome analysis reveals Cyanidiococcus gen. nov., a new extremophilic red algal genus sister to Cyanidioschyzon (Cyanidioschyzonaceae, Rhodophyta).</title>
        <authorList>
            <person name="Liu S.-L."/>
            <person name="Chiang Y.-R."/>
            <person name="Yoon H.S."/>
            <person name="Fu H.-Y."/>
        </authorList>
    </citation>
    <scope>NUCLEOTIDE SEQUENCE [LARGE SCALE GENOMIC DNA]</scope>
    <source>
        <strain evidence="4 5">THAL066</strain>
    </source>
</reference>
<feature type="domain" description="AMP-dependent synthetase/ligase" evidence="3">
    <location>
        <begin position="46"/>
        <end position="400"/>
    </location>
</feature>
<dbReference type="EMBL" id="VWRR01000004">
    <property type="protein sequence ID" value="KAF6004279.1"/>
    <property type="molecule type" value="Genomic_DNA"/>
</dbReference>
<dbReference type="GO" id="GO:0005524">
    <property type="term" value="F:ATP binding"/>
    <property type="evidence" value="ECO:0007669"/>
    <property type="project" value="UniProtKB-KW"/>
</dbReference>
<comment type="caution">
    <text evidence="4">The sequence shown here is derived from an EMBL/GenBank/DDBJ whole genome shotgun (WGS) entry which is preliminary data.</text>
</comment>
<dbReference type="InterPro" id="IPR000873">
    <property type="entry name" value="AMP-dep_synth/lig_dom"/>
</dbReference>
<dbReference type="Pfam" id="PF00501">
    <property type="entry name" value="AMP-binding"/>
    <property type="match status" value="1"/>
</dbReference>
<sequence>MNLQAPRYSSALESLYHSFLHGCRENPTGRCVQVRDKESGVIESSTTDGWLTYEALGVFAERLISFLQSELPQLVPGTRIALYCRFNWEAVVVLLAASFLQLPILLLDVHEQLSTVSVLLRSHQVQVLFLGREQYRTELRVAVNQCLLLGGEAADSPPETGTLAAVLRSEASKRPMNTAVSTGHETAIIAATSGVTGSPRVVALSQKRLAEAAEDLAPLLMYSVTDVVCFLTESLFHPFFIVHMLLLFQAGAAFGAELSTLDNIRKMNTTVIVGPGATLSCFYELLCKEGEKLHGLARRIFALLVDRPPLNEWDSRSLQKSSRSGLGRTVMRNVRDFFLPRYRLTVSGISRLAEDTRICLERVLLEPVVDIYGPMEWAGVGLDTHAKERTQRVASSVECPLS</sequence>
<evidence type="ECO:0000313" key="5">
    <source>
        <dbReference type="Proteomes" id="UP000530660"/>
    </source>
</evidence>
<dbReference type="Gene3D" id="3.40.50.12780">
    <property type="entry name" value="N-terminal domain of ligase-like"/>
    <property type="match status" value="1"/>
</dbReference>
<dbReference type="GO" id="GO:0005783">
    <property type="term" value="C:endoplasmic reticulum"/>
    <property type="evidence" value="ECO:0007669"/>
    <property type="project" value="TreeGrafter"/>
</dbReference>
<dbReference type="InterPro" id="IPR042099">
    <property type="entry name" value="ANL_N_sf"/>
</dbReference>
<dbReference type="AlphaFoldDB" id="A0A7J7INK6"/>
<accession>A0A7J7INK6</accession>
<dbReference type="GO" id="GO:0004467">
    <property type="term" value="F:long-chain fatty acid-CoA ligase activity"/>
    <property type="evidence" value="ECO:0007669"/>
    <property type="project" value="TreeGrafter"/>
</dbReference>
<dbReference type="GO" id="GO:0016020">
    <property type="term" value="C:membrane"/>
    <property type="evidence" value="ECO:0007669"/>
    <property type="project" value="TreeGrafter"/>
</dbReference>
<evidence type="ECO:0000259" key="3">
    <source>
        <dbReference type="Pfam" id="PF00501"/>
    </source>
</evidence>
<evidence type="ECO:0000256" key="1">
    <source>
        <dbReference type="ARBA" id="ARBA00022741"/>
    </source>
</evidence>
<keyword evidence="1" id="KW-0547">Nucleotide-binding</keyword>
<proteinExistence type="predicted"/>
<evidence type="ECO:0000313" key="4">
    <source>
        <dbReference type="EMBL" id="KAF6004279.1"/>
    </source>
</evidence>
<dbReference type="Proteomes" id="UP000530660">
    <property type="component" value="Unassembled WGS sequence"/>
</dbReference>
<dbReference type="PANTHER" id="PTHR43272:SF33">
    <property type="entry name" value="AMP-BINDING DOMAIN-CONTAINING PROTEIN-RELATED"/>
    <property type="match status" value="1"/>
</dbReference>
<organism evidence="4 5">
    <name type="scientific">Cyanidiococcus yangmingshanensis</name>
    <dbReference type="NCBI Taxonomy" id="2690220"/>
    <lineage>
        <taxon>Eukaryota</taxon>
        <taxon>Rhodophyta</taxon>
        <taxon>Bangiophyceae</taxon>
        <taxon>Cyanidiales</taxon>
        <taxon>Cyanidiaceae</taxon>
        <taxon>Cyanidiococcus</taxon>
    </lineage>
</organism>
<keyword evidence="5" id="KW-1185">Reference proteome</keyword>
<dbReference type="SUPFAM" id="SSF56801">
    <property type="entry name" value="Acetyl-CoA synthetase-like"/>
    <property type="match status" value="1"/>
</dbReference>
<dbReference type="OrthoDB" id="10574147at2759"/>